<dbReference type="SUPFAM" id="SSF52540">
    <property type="entry name" value="P-loop containing nucleoside triphosphate hydrolases"/>
    <property type="match status" value="1"/>
</dbReference>
<name>A0A450WPR5_9GAMM</name>
<accession>A0A450WPR5</accession>
<sequence length="333" mass="38749">MLLMSPPPLKRFSRHLLIKKRLQARSKVNEDAADCQGMDNAKRESDFQLFQTPRFDRPLFIVSAPRAGSSLLFNTLSHFSNLWTIGEESHELIKGIEDLHPSAHNFNSNRLTETDATPHVSALLQKKFARELQDRDGRAYLDPPIEQRPGKVRFLEKTPKNALRIPFLKAIFPDALFIYLYRRPEENISSIMEGWRSRRFIAYRNLPGWPFKEWSFLLPPGWLSLQNCSLAKIAAYQWKAANATISDDLQTLPKSDWRLIRYSDLVRKPKETLEQISRFSELDWDERIEQVVSKSLPVSKMTLSAPSPDKWRKNEGEILAALSHWDHQRHFSE</sequence>
<dbReference type="Gene3D" id="3.40.50.300">
    <property type="entry name" value="P-loop containing nucleotide triphosphate hydrolases"/>
    <property type="match status" value="1"/>
</dbReference>
<dbReference type="AlphaFoldDB" id="A0A450WPR5"/>
<dbReference type="GO" id="GO:0016740">
    <property type="term" value="F:transferase activity"/>
    <property type="evidence" value="ECO:0007669"/>
    <property type="project" value="UniProtKB-KW"/>
</dbReference>
<gene>
    <name evidence="1" type="ORF">BECKLPF1236B_GA0070989_11599</name>
</gene>
<keyword evidence="1" id="KW-0808">Transferase</keyword>
<dbReference type="EMBL" id="CAADFK010000159">
    <property type="protein sequence ID" value="VFK19053.1"/>
    <property type="molecule type" value="Genomic_DNA"/>
</dbReference>
<dbReference type="Pfam" id="PF13469">
    <property type="entry name" value="Sulfotransfer_3"/>
    <property type="match status" value="1"/>
</dbReference>
<reference evidence="1" key="1">
    <citation type="submission" date="2019-02" db="EMBL/GenBank/DDBJ databases">
        <authorList>
            <person name="Gruber-Vodicka R. H."/>
            <person name="Seah K. B. B."/>
        </authorList>
    </citation>
    <scope>NUCLEOTIDE SEQUENCE</scope>
    <source>
        <strain evidence="1">BECK_S313</strain>
    </source>
</reference>
<protein>
    <submittedName>
        <fullName evidence="1">Sulfotransferase family protein</fullName>
    </submittedName>
</protein>
<proteinExistence type="predicted"/>
<organism evidence="1">
    <name type="scientific">Candidatus Kentrum sp. LPFa</name>
    <dbReference type="NCBI Taxonomy" id="2126335"/>
    <lineage>
        <taxon>Bacteria</taxon>
        <taxon>Pseudomonadati</taxon>
        <taxon>Pseudomonadota</taxon>
        <taxon>Gammaproteobacteria</taxon>
        <taxon>Candidatus Kentrum</taxon>
    </lineage>
</organism>
<dbReference type="InterPro" id="IPR027417">
    <property type="entry name" value="P-loop_NTPase"/>
</dbReference>
<evidence type="ECO:0000313" key="1">
    <source>
        <dbReference type="EMBL" id="VFK19053.1"/>
    </source>
</evidence>